<organism evidence="3 4">
    <name type="scientific">Daphnia galeata</name>
    <dbReference type="NCBI Taxonomy" id="27404"/>
    <lineage>
        <taxon>Eukaryota</taxon>
        <taxon>Metazoa</taxon>
        <taxon>Ecdysozoa</taxon>
        <taxon>Arthropoda</taxon>
        <taxon>Crustacea</taxon>
        <taxon>Branchiopoda</taxon>
        <taxon>Diplostraca</taxon>
        <taxon>Cladocera</taxon>
        <taxon>Anomopoda</taxon>
        <taxon>Daphniidae</taxon>
        <taxon>Daphnia</taxon>
    </lineage>
</organism>
<feature type="compositionally biased region" description="Polar residues" evidence="2">
    <location>
        <begin position="15"/>
        <end position="33"/>
    </location>
</feature>
<evidence type="ECO:0000256" key="1">
    <source>
        <dbReference type="ARBA" id="ARBA00005472"/>
    </source>
</evidence>
<dbReference type="Proteomes" id="UP000789390">
    <property type="component" value="Unassembled WGS sequence"/>
</dbReference>
<reference evidence="3" key="1">
    <citation type="submission" date="2021-11" db="EMBL/GenBank/DDBJ databases">
        <authorList>
            <person name="Schell T."/>
        </authorList>
    </citation>
    <scope>NUCLEOTIDE SEQUENCE</scope>
    <source>
        <strain evidence="3">M5</strain>
    </source>
</reference>
<feature type="region of interest" description="Disordered" evidence="2">
    <location>
        <begin position="1"/>
        <end position="128"/>
    </location>
</feature>
<comment type="similarity">
    <text evidence="1">Belongs to the protein phosphatase inhibitor 2 family.</text>
</comment>
<keyword evidence="4" id="KW-1185">Reference proteome</keyword>
<dbReference type="Pfam" id="PF04979">
    <property type="entry name" value="IPP-2"/>
    <property type="match status" value="1"/>
</dbReference>
<protein>
    <recommendedName>
        <fullName evidence="5">Protein phosphatase inhibitor 2</fullName>
    </recommendedName>
</protein>
<dbReference type="AlphaFoldDB" id="A0A8J2WR17"/>
<evidence type="ECO:0000256" key="2">
    <source>
        <dbReference type="SAM" id="MobiDB-lite"/>
    </source>
</evidence>
<sequence>MAENLMKVPVKGILKNSTSFEGSSSTKGSTTNRGAKWDEMNILATHHPPDKDYGHMKIEEPKTPFSYHGEDSGDEEDNHEIDKLRSISDNSRLMADKEKLDVETEAVETEEEEDETPNDKAKRKSFEHKRKSHYNEFMAVKLARQLMQKDEEEVQNNEEERISEKDLCVEETEVDEVEGMDIVDQS</sequence>
<gene>
    <name evidence="3" type="ORF">DGAL_LOCUS11627</name>
</gene>
<dbReference type="PANTHER" id="PTHR12398">
    <property type="entry name" value="PROTEIN PHOSPHATASE INHIBITOR"/>
    <property type="match status" value="1"/>
</dbReference>
<dbReference type="InterPro" id="IPR007062">
    <property type="entry name" value="PPI-2"/>
</dbReference>
<evidence type="ECO:0000313" key="3">
    <source>
        <dbReference type="EMBL" id="CAH0108256.1"/>
    </source>
</evidence>
<dbReference type="EMBL" id="CAKKLH010000282">
    <property type="protein sequence ID" value="CAH0108256.1"/>
    <property type="molecule type" value="Genomic_DNA"/>
</dbReference>
<accession>A0A8J2WR17</accession>
<name>A0A8J2WR17_9CRUS</name>
<feature type="compositionally biased region" description="Acidic residues" evidence="2">
    <location>
        <begin position="103"/>
        <end position="116"/>
    </location>
</feature>
<proteinExistence type="inferred from homology"/>
<dbReference type="PANTHER" id="PTHR12398:SF20">
    <property type="entry name" value="PROTEIN PHOSPHATASE 1 REGULATORY INHIBITOR SUBUNIT 2"/>
    <property type="match status" value="1"/>
</dbReference>
<dbReference type="GO" id="GO:0004864">
    <property type="term" value="F:protein phosphatase inhibitor activity"/>
    <property type="evidence" value="ECO:0007669"/>
    <property type="project" value="InterPro"/>
</dbReference>
<evidence type="ECO:0000313" key="4">
    <source>
        <dbReference type="Proteomes" id="UP000789390"/>
    </source>
</evidence>
<dbReference type="OrthoDB" id="551302at2759"/>
<comment type="caution">
    <text evidence="3">The sequence shown here is derived from an EMBL/GenBank/DDBJ whole genome shotgun (WGS) entry which is preliminary data.</text>
</comment>
<dbReference type="GO" id="GO:0009966">
    <property type="term" value="P:regulation of signal transduction"/>
    <property type="evidence" value="ECO:0007669"/>
    <property type="project" value="InterPro"/>
</dbReference>
<dbReference type="Gene3D" id="6.10.250.1050">
    <property type="match status" value="1"/>
</dbReference>
<evidence type="ECO:0008006" key="5">
    <source>
        <dbReference type="Google" id="ProtNLM"/>
    </source>
</evidence>
<feature type="compositionally biased region" description="Basic and acidic residues" evidence="2">
    <location>
        <begin position="47"/>
        <end position="62"/>
    </location>
</feature>